<dbReference type="SUPFAM" id="SSF57667">
    <property type="entry name" value="beta-beta-alpha zinc fingers"/>
    <property type="match status" value="6"/>
</dbReference>
<keyword evidence="6" id="KW-0805">Transcription regulation</keyword>
<dbReference type="InterPro" id="IPR036236">
    <property type="entry name" value="Znf_C2H2_sf"/>
</dbReference>
<feature type="domain" description="C2H2-type" evidence="12">
    <location>
        <begin position="290"/>
        <end position="317"/>
    </location>
</feature>
<dbReference type="FunFam" id="3.30.160.60:FF:000690">
    <property type="entry name" value="Zinc finger protein 354C"/>
    <property type="match status" value="1"/>
</dbReference>
<evidence type="ECO:0000256" key="1">
    <source>
        <dbReference type="ARBA" id="ARBA00004123"/>
    </source>
</evidence>
<dbReference type="KEGG" id="gsh:117357193"/>
<dbReference type="GO" id="GO:0008270">
    <property type="term" value="F:zinc ion binding"/>
    <property type="evidence" value="ECO:0007669"/>
    <property type="project" value="UniProtKB-KW"/>
</dbReference>
<accession>A0A6P8R0H4</accession>
<feature type="domain" description="C2H2-type" evidence="12">
    <location>
        <begin position="421"/>
        <end position="448"/>
    </location>
</feature>
<evidence type="ECO:0000256" key="2">
    <source>
        <dbReference type="ARBA" id="ARBA00022723"/>
    </source>
</evidence>
<dbReference type="GO" id="GO:0005634">
    <property type="term" value="C:nucleus"/>
    <property type="evidence" value="ECO:0007669"/>
    <property type="project" value="UniProtKB-SubCell"/>
</dbReference>
<keyword evidence="3" id="KW-0677">Repeat</keyword>
<dbReference type="PROSITE" id="PS00028">
    <property type="entry name" value="ZINC_FINGER_C2H2_1"/>
    <property type="match status" value="7"/>
</dbReference>
<protein>
    <submittedName>
        <fullName evidence="14">Zinc finger protein 888-like</fullName>
    </submittedName>
</protein>
<evidence type="ECO:0000256" key="7">
    <source>
        <dbReference type="ARBA" id="ARBA00023125"/>
    </source>
</evidence>
<dbReference type="OrthoDB" id="5383296at2759"/>
<dbReference type="PROSITE" id="PS50157">
    <property type="entry name" value="ZINC_FINGER_C2H2_2"/>
    <property type="match status" value="10"/>
</dbReference>
<proteinExistence type="predicted"/>
<dbReference type="RefSeq" id="XP_033793458.1">
    <property type="nucleotide sequence ID" value="XM_033937567.1"/>
</dbReference>
<dbReference type="AlphaFoldDB" id="A0A6P8R0H4"/>
<feature type="domain" description="C2H2-type" evidence="12">
    <location>
        <begin position="318"/>
        <end position="345"/>
    </location>
</feature>
<feature type="domain" description="C2H2-type" evidence="12">
    <location>
        <begin position="449"/>
        <end position="476"/>
    </location>
</feature>
<evidence type="ECO:0000256" key="6">
    <source>
        <dbReference type="ARBA" id="ARBA00023015"/>
    </source>
</evidence>
<dbReference type="InterPro" id="IPR013087">
    <property type="entry name" value="Znf_C2H2_type"/>
</dbReference>
<keyword evidence="7" id="KW-0238">DNA-binding</keyword>
<evidence type="ECO:0000256" key="11">
    <source>
        <dbReference type="SAM" id="MobiDB-lite"/>
    </source>
</evidence>
<feature type="domain" description="C2H2-type" evidence="12">
    <location>
        <begin position="488"/>
        <end position="515"/>
    </location>
</feature>
<evidence type="ECO:0000256" key="9">
    <source>
        <dbReference type="ARBA" id="ARBA00023242"/>
    </source>
</evidence>
<feature type="domain" description="C2H2-type" evidence="12">
    <location>
        <begin position="8"/>
        <end position="36"/>
    </location>
</feature>
<evidence type="ECO:0000256" key="5">
    <source>
        <dbReference type="ARBA" id="ARBA00022833"/>
    </source>
</evidence>
<gene>
    <name evidence="14" type="primary">LOC117357193</name>
</gene>
<feature type="domain" description="C2H2-type" evidence="12">
    <location>
        <begin position="37"/>
        <end position="64"/>
    </location>
</feature>
<dbReference type="Gene3D" id="3.30.160.60">
    <property type="entry name" value="Classic Zinc Finger"/>
    <property type="match status" value="9"/>
</dbReference>
<evidence type="ECO:0000256" key="10">
    <source>
        <dbReference type="PROSITE-ProRule" id="PRU00042"/>
    </source>
</evidence>
<feature type="domain" description="C2H2-type" evidence="12">
    <location>
        <begin position="229"/>
        <end position="256"/>
    </location>
</feature>
<evidence type="ECO:0000256" key="8">
    <source>
        <dbReference type="ARBA" id="ARBA00023163"/>
    </source>
</evidence>
<keyword evidence="2" id="KW-0479">Metal-binding</keyword>
<organism evidence="13 14">
    <name type="scientific">Geotrypetes seraphini</name>
    <name type="common">Gaboon caecilian</name>
    <name type="synonym">Caecilia seraphini</name>
    <dbReference type="NCBI Taxonomy" id="260995"/>
    <lineage>
        <taxon>Eukaryota</taxon>
        <taxon>Metazoa</taxon>
        <taxon>Chordata</taxon>
        <taxon>Craniata</taxon>
        <taxon>Vertebrata</taxon>
        <taxon>Euteleostomi</taxon>
        <taxon>Amphibia</taxon>
        <taxon>Gymnophiona</taxon>
        <taxon>Geotrypetes</taxon>
    </lineage>
</organism>
<keyword evidence="5" id="KW-0862">Zinc</keyword>
<feature type="compositionally biased region" description="Basic residues" evidence="11">
    <location>
        <begin position="69"/>
        <end position="82"/>
    </location>
</feature>
<feature type="domain" description="C2H2-type" evidence="12">
    <location>
        <begin position="192"/>
        <end position="219"/>
    </location>
</feature>
<dbReference type="GO" id="GO:0000978">
    <property type="term" value="F:RNA polymerase II cis-regulatory region sequence-specific DNA binding"/>
    <property type="evidence" value="ECO:0007669"/>
    <property type="project" value="TreeGrafter"/>
</dbReference>
<evidence type="ECO:0000313" key="13">
    <source>
        <dbReference type="Proteomes" id="UP000515159"/>
    </source>
</evidence>
<dbReference type="SMART" id="SM00355">
    <property type="entry name" value="ZnF_C2H2"/>
    <property type="match status" value="14"/>
</dbReference>
<feature type="domain" description="C2H2-type" evidence="12">
    <location>
        <begin position="516"/>
        <end position="538"/>
    </location>
</feature>
<dbReference type="InterPro" id="IPR050752">
    <property type="entry name" value="C2H2-ZF_domain"/>
</dbReference>
<keyword evidence="4 10" id="KW-0863">Zinc-finger</keyword>
<evidence type="ECO:0000313" key="14">
    <source>
        <dbReference type="RefSeq" id="XP_033793458.1"/>
    </source>
</evidence>
<dbReference type="Proteomes" id="UP000515159">
    <property type="component" value="Chromosome 3"/>
</dbReference>
<keyword evidence="13" id="KW-1185">Reference proteome</keyword>
<comment type="subcellular location">
    <subcellularLocation>
        <location evidence="1">Nucleus</location>
    </subcellularLocation>
</comment>
<dbReference type="PANTHER" id="PTHR24384">
    <property type="entry name" value="FINGER PUTATIVE TRANSCRIPTION FACTOR FAMILY-RELATED"/>
    <property type="match status" value="1"/>
</dbReference>
<dbReference type="InParanoid" id="A0A6P8R0H4"/>
<reference evidence="14" key="1">
    <citation type="submission" date="2025-08" db="UniProtKB">
        <authorList>
            <consortium name="RefSeq"/>
        </authorList>
    </citation>
    <scope>IDENTIFICATION</scope>
</reference>
<evidence type="ECO:0000256" key="4">
    <source>
        <dbReference type="ARBA" id="ARBA00022771"/>
    </source>
</evidence>
<dbReference type="GeneID" id="117357193"/>
<dbReference type="GO" id="GO:0000981">
    <property type="term" value="F:DNA-binding transcription factor activity, RNA polymerase II-specific"/>
    <property type="evidence" value="ECO:0007669"/>
    <property type="project" value="TreeGrafter"/>
</dbReference>
<dbReference type="PANTHER" id="PTHR24384:SF189">
    <property type="entry name" value="C2H2-TYPE DOMAIN-CONTAINING PROTEIN-RELATED"/>
    <property type="match status" value="1"/>
</dbReference>
<evidence type="ECO:0000256" key="3">
    <source>
        <dbReference type="ARBA" id="ARBA00022737"/>
    </source>
</evidence>
<dbReference type="Pfam" id="PF00096">
    <property type="entry name" value="zf-C2H2"/>
    <property type="match status" value="2"/>
</dbReference>
<keyword evidence="9" id="KW-0539">Nucleus</keyword>
<dbReference type="FunFam" id="3.30.160.60:FF:000688">
    <property type="entry name" value="zinc finger protein 197 isoform X1"/>
    <property type="match status" value="2"/>
</dbReference>
<name>A0A6P8R0H4_GEOSA</name>
<keyword evidence="8" id="KW-0804">Transcription</keyword>
<sequence length="579" mass="67648">MSTKPGNFRCKLCSATFRYAEHRRNHMKLEHKKKKMYMCSCCQRRYSLLIDLRSHLKAHKNLVKWENKRQHKKRFKKERKTRHQGEEVPKDPFMIEEPYGAVDKVPKMLSCKMCLYSSQSIPLFVAHAKEHKGTVQYCCPLCDYSADLPSYLLNHIHWHKGQTLYKCTYCPFNTKYLQSMKKHSLNHTKKPHPCNICDLAFISVKGLQRHMNSHVVENTDNNKRSEKSHACHQCGMVFHSEVHLSCHTCTHLEATQYDAKLAGICIDDDDDDGVIQTNSHHPVVVSPKKYKCQLCSYTTPYFHNLRQHFRIHTGEKPYKCKLCEKLFRTASNLQRHEYAHIKVRTHKRNQRGRFSRTSSELEVHKGAYDRNSSKLSACAFKCSKCEYSASSKKILEKHKTSHYVSQRAKIHQSTESLPTLFHCELCTYVTSISGNLKRHTQIHTGEKPYRCRHCVKTFRTSHHLQRHKSVHLTKNKARKQGAVPIKMYACVECKYTTLHSGNYKQHVRIHTGEKPYKCDHCDLAFSTSGNCRRHELKHWKSECLGRNKHDFSIQNADTINKNMKTHSIKKKLKNISNNA</sequence>
<evidence type="ECO:0000259" key="12">
    <source>
        <dbReference type="PROSITE" id="PS50157"/>
    </source>
</evidence>
<feature type="region of interest" description="Disordered" evidence="11">
    <location>
        <begin position="67"/>
        <end position="86"/>
    </location>
</feature>